<comment type="similarity">
    <text evidence="2">Belongs to the chromate ion transporter (CHR) (TC 2.A.51) family.</text>
</comment>
<feature type="transmembrane region" description="Helical" evidence="7">
    <location>
        <begin position="75"/>
        <end position="100"/>
    </location>
</feature>
<keyword evidence="9" id="KW-1185">Reference proteome</keyword>
<feature type="transmembrane region" description="Helical" evidence="7">
    <location>
        <begin position="140"/>
        <end position="156"/>
    </location>
</feature>
<evidence type="ECO:0000256" key="1">
    <source>
        <dbReference type="ARBA" id="ARBA00004651"/>
    </source>
</evidence>
<proteinExistence type="inferred from homology"/>
<feature type="transmembrane region" description="Helical" evidence="7">
    <location>
        <begin position="287"/>
        <end position="309"/>
    </location>
</feature>
<evidence type="ECO:0000256" key="7">
    <source>
        <dbReference type="SAM" id="Phobius"/>
    </source>
</evidence>
<keyword evidence="5 7" id="KW-1133">Transmembrane helix</keyword>
<comment type="caution">
    <text evidence="8">The sequence shown here is derived from an EMBL/GenBank/DDBJ whole genome shotgun (WGS) entry which is preliminary data.</text>
</comment>
<dbReference type="PIRSF" id="PIRSF004810">
    <property type="entry name" value="ChrA"/>
    <property type="match status" value="1"/>
</dbReference>
<feature type="transmembrane region" description="Helical" evidence="7">
    <location>
        <begin position="199"/>
        <end position="219"/>
    </location>
</feature>
<feature type="transmembrane region" description="Helical" evidence="7">
    <location>
        <begin position="321"/>
        <end position="338"/>
    </location>
</feature>
<evidence type="ECO:0000256" key="4">
    <source>
        <dbReference type="ARBA" id="ARBA00022692"/>
    </source>
</evidence>
<dbReference type="RefSeq" id="WP_055732020.1">
    <property type="nucleotide sequence ID" value="NZ_BMDY01000014.1"/>
</dbReference>
<keyword evidence="4 7" id="KW-0812">Transmembrane</keyword>
<name>A0ABQ1I3P4_9ALTE</name>
<keyword evidence="3" id="KW-1003">Cell membrane</keyword>
<keyword evidence="6 7" id="KW-0472">Membrane</keyword>
<accession>A0ABQ1I3P4</accession>
<evidence type="ECO:0000256" key="3">
    <source>
        <dbReference type="ARBA" id="ARBA00022475"/>
    </source>
</evidence>
<reference evidence="9" key="1">
    <citation type="journal article" date="2019" name="Int. J. Syst. Evol. Microbiol.">
        <title>The Global Catalogue of Microorganisms (GCM) 10K type strain sequencing project: providing services to taxonomists for standard genome sequencing and annotation.</title>
        <authorList>
            <consortium name="The Broad Institute Genomics Platform"/>
            <consortium name="The Broad Institute Genome Sequencing Center for Infectious Disease"/>
            <person name="Wu L."/>
            <person name="Ma J."/>
        </authorList>
    </citation>
    <scope>NUCLEOTIDE SEQUENCE [LARGE SCALE GENOMIC DNA]</scope>
    <source>
        <strain evidence="9">CGMCC 1.10131</strain>
    </source>
</reference>
<evidence type="ECO:0000256" key="5">
    <source>
        <dbReference type="ARBA" id="ARBA00022989"/>
    </source>
</evidence>
<dbReference type="Proteomes" id="UP000651977">
    <property type="component" value="Unassembled WGS sequence"/>
</dbReference>
<evidence type="ECO:0000256" key="2">
    <source>
        <dbReference type="ARBA" id="ARBA00005262"/>
    </source>
</evidence>
<dbReference type="PANTHER" id="PTHR33567">
    <property type="entry name" value="CHROMATE ION TRANSPORTER (EUROFUNG)"/>
    <property type="match status" value="1"/>
</dbReference>
<gene>
    <name evidence="8" type="ORF">GCM10007414_24160</name>
</gene>
<dbReference type="PANTHER" id="PTHR33567:SF3">
    <property type="entry name" value="CHROMATE ION TRANSPORTER (EUROFUNG)"/>
    <property type="match status" value="1"/>
</dbReference>
<feature type="transmembrane region" description="Helical" evidence="7">
    <location>
        <begin position="344"/>
        <end position="365"/>
    </location>
</feature>
<evidence type="ECO:0000313" key="8">
    <source>
        <dbReference type="EMBL" id="GGB09959.1"/>
    </source>
</evidence>
<feature type="transmembrane region" description="Helical" evidence="7">
    <location>
        <begin position="370"/>
        <end position="387"/>
    </location>
</feature>
<protein>
    <submittedName>
        <fullName evidence="8">Chorismate-binding protein</fullName>
    </submittedName>
</protein>
<feature type="transmembrane region" description="Helical" evidence="7">
    <location>
        <begin position="225"/>
        <end position="244"/>
    </location>
</feature>
<dbReference type="InterPro" id="IPR014047">
    <property type="entry name" value="Chr_Tranpt_l_chain"/>
</dbReference>
<evidence type="ECO:0000256" key="6">
    <source>
        <dbReference type="ARBA" id="ARBA00023136"/>
    </source>
</evidence>
<dbReference type="InterPro" id="IPR003370">
    <property type="entry name" value="Chromate_transpt"/>
</dbReference>
<dbReference type="NCBIfam" id="TIGR00937">
    <property type="entry name" value="2A51"/>
    <property type="match status" value="1"/>
</dbReference>
<feature type="transmembrane region" description="Helical" evidence="7">
    <location>
        <begin position="106"/>
        <end position="128"/>
    </location>
</feature>
<sequence>MIKSAFDVFTCFLRLGLVSFGGPAAHLGYFQQEFVHNKQWLSQQHYHNLLALSQFLPGPGSSQVGFAIGLHRAGLLGALAAFIGFTLPSALLMTSLALVSQLSTELTWMGGLIAGLKIAALVVVIDALSQMYHQFCRNKYLITACILSCCTVLLIPSIASQLGSLAVAALSGGLLHKRLEQQLNVTPPCSNHGGKIRWLYLATFILLMILTWLPIQASLATFSHFYQAGSWVFGGGHVVLPLLQQSLAQQLPAEQLLSAYAAAQAVPGPMFSIASYLGAVVNPGSPLLGALLATIAIFLPGLLLVLAFVDVWQTIAQQAKYAAAIHMLNAAVVGLLMAAMYQPIFISAVTTNLDAVCALLGLFLLRVLKLSVLWVLLSLALTGLLFLG</sequence>
<dbReference type="EMBL" id="BMDY01000014">
    <property type="protein sequence ID" value="GGB09959.1"/>
    <property type="molecule type" value="Genomic_DNA"/>
</dbReference>
<evidence type="ECO:0000313" key="9">
    <source>
        <dbReference type="Proteomes" id="UP000651977"/>
    </source>
</evidence>
<comment type="subcellular location">
    <subcellularLocation>
        <location evidence="1">Cell membrane</location>
        <topology evidence="1">Multi-pass membrane protein</topology>
    </subcellularLocation>
</comment>
<organism evidence="8 9">
    <name type="scientific">Agarivorans gilvus</name>
    <dbReference type="NCBI Taxonomy" id="680279"/>
    <lineage>
        <taxon>Bacteria</taxon>
        <taxon>Pseudomonadati</taxon>
        <taxon>Pseudomonadota</taxon>
        <taxon>Gammaproteobacteria</taxon>
        <taxon>Alteromonadales</taxon>
        <taxon>Alteromonadaceae</taxon>
        <taxon>Agarivorans</taxon>
    </lineage>
</organism>
<dbReference type="Pfam" id="PF02417">
    <property type="entry name" value="Chromate_transp"/>
    <property type="match status" value="2"/>
</dbReference>